<feature type="transmembrane region" description="Helical" evidence="9">
    <location>
        <begin position="35"/>
        <end position="56"/>
    </location>
</feature>
<reference evidence="11 12" key="1">
    <citation type="submission" date="2020-05" db="EMBL/GenBank/DDBJ databases">
        <title>Aquincola sp. isolate from soil.</title>
        <authorList>
            <person name="Han J."/>
            <person name="Kim D.-U."/>
        </authorList>
    </citation>
    <scope>NUCLEOTIDE SEQUENCE [LARGE SCALE GENOMIC DNA]</scope>
    <source>
        <strain evidence="11 12">S2</strain>
    </source>
</reference>
<dbReference type="Proteomes" id="UP000737171">
    <property type="component" value="Unassembled WGS sequence"/>
</dbReference>
<sequence>MQPALAAPLDAPPPLSPWQRLHQRLMPDYNRKATAYWWSVVLLGAAVLAFSVHQLAAMAMATWLQVIVASVLAMVAGLVPVRIPRTNNSFTAGEIFIFLLLLLSGPEAAAVASACEALVGSWRTSKRWTSRIASPAMAALAMFSAGSLLQAALQTLQRHGLAHDGLLLLGAILFALGYFLLNTLLVTMVPRLKRNEPLNLRVFVDSFGWLGIAYAGNASVASFLYFSFRQSGIVVVVAAVPIIVILLTTGHWFFRREEAEEAVRKAREQQAAQRQLLENARHAGMAEIATNVLHNVGNVLNSVNVSTELIATRVRESEAAGLARAVQLIEQNNDRLGEYLTNDARGRMLPLYLKQLAQALEEERAAIAAELEALTKNVRHIKQIVTTQQAYAGASSLVEPVQIVELIEDALRIDNGALAGRDVALVREFEAVPSLLLDKHRVLLILVNLIANARHAMQRLPEAAHRLTLRVQVADERTLQVIVADTGEGIAAEHLTKIFAHGFTTKKDGHGFGLHSCVLAAREMGGKLCADSAGPGHGATFTLELPLELQPS</sequence>
<dbReference type="EC" id="2.7.13.3" evidence="2"/>
<name>A0ABX2ETN3_9BURK</name>
<keyword evidence="7" id="KW-0902">Two-component regulatory system</keyword>
<keyword evidence="5 11" id="KW-0418">Kinase</keyword>
<evidence type="ECO:0000256" key="6">
    <source>
        <dbReference type="ARBA" id="ARBA00022840"/>
    </source>
</evidence>
<accession>A0ABX2ETN3</accession>
<dbReference type="SMART" id="SM00387">
    <property type="entry name" value="HATPase_c"/>
    <property type="match status" value="1"/>
</dbReference>
<feature type="transmembrane region" description="Helical" evidence="9">
    <location>
        <begin position="63"/>
        <end position="83"/>
    </location>
</feature>
<keyword evidence="8" id="KW-0175">Coiled coil</keyword>
<organism evidence="11 12">
    <name type="scientific">Pseudaquabacterium terrae</name>
    <dbReference type="NCBI Taxonomy" id="2732868"/>
    <lineage>
        <taxon>Bacteria</taxon>
        <taxon>Pseudomonadati</taxon>
        <taxon>Pseudomonadota</taxon>
        <taxon>Betaproteobacteria</taxon>
        <taxon>Burkholderiales</taxon>
        <taxon>Sphaerotilaceae</taxon>
        <taxon>Pseudaquabacterium</taxon>
    </lineage>
</organism>
<evidence type="ECO:0000256" key="7">
    <source>
        <dbReference type="ARBA" id="ARBA00023012"/>
    </source>
</evidence>
<dbReference type="EMBL" id="JABRWJ010000014">
    <property type="protein sequence ID" value="NRF71857.1"/>
    <property type="molecule type" value="Genomic_DNA"/>
</dbReference>
<proteinExistence type="predicted"/>
<keyword evidence="9" id="KW-0472">Membrane</keyword>
<dbReference type="PROSITE" id="PS50109">
    <property type="entry name" value="HIS_KIN"/>
    <property type="match status" value="1"/>
</dbReference>
<keyword evidence="12" id="KW-1185">Reference proteome</keyword>
<dbReference type="InterPro" id="IPR005467">
    <property type="entry name" value="His_kinase_dom"/>
</dbReference>
<feature type="domain" description="Histidine kinase" evidence="10">
    <location>
        <begin position="355"/>
        <end position="549"/>
    </location>
</feature>
<keyword evidence="4" id="KW-0547">Nucleotide-binding</keyword>
<evidence type="ECO:0000313" key="12">
    <source>
        <dbReference type="Proteomes" id="UP000737171"/>
    </source>
</evidence>
<dbReference type="InterPro" id="IPR003594">
    <property type="entry name" value="HATPase_dom"/>
</dbReference>
<dbReference type="InterPro" id="IPR036890">
    <property type="entry name" value="HATPase_C_sf"/>
</dbReference>
<feature type="transmembrane region" description="Helical" evidence="9">
    <location>
        <begin position="95"/>
        <end position="120"/>
    </location>
</feature>
<evidence type="ECO:0000256" key="3">
    <source>
        <dbReference type="ARBA" id="ARBA00022679"/>
    </source>
</evidence>
<keyword evidence="9" id="KW-1133">Transmembrane helix</keyword>
<dbReference type="InterPro" id="IPR004358">
    <property type="entry name" value="Sig_transdc_His_kin-like_C"/>
</dbReference>
<evidence type="ECO:0000256" key="4">
    <source>
        <dbReference type="ARBA" id="ARBA00022741"/>
    </source>
</evidence>
<dbReference type="SUPFAM" id="SSF55874">
    <property type="entry name" value="ATPase domain of HSP90 chaperone/DNA topoisomerase II/histidine kinase"/>
    <property type="match status" value="1"/>
</dbReference>
<keyword evidence="9" id="KW-0812">Transmembrane</keyword>
<gene>
    <name evidence="11" type="ORF">HLB44_33210</name>
</gene>
<evidence type="ECO:0000256" key="2">
    <source>
        <dbReference type="ARBA" id="ARBA00012438"/>
    </source>
</evidence>
<evidence type="ECO:0000259" key="10">
    <source>
        <dbReference type="PROSITE" id="PS50109"/>
    </source>
</evidence>
<comment type="catalytic activity">
    <reaction evidence="1">
        <text>ATP + protein L-histidine = ADP + protein N-phospho-L-histidine.</text>
        <dbReference type="EC" id="2.7.13.3"/>
    </reaction>
</comment>
<evidence type="ECO:0000256" key="5">
    <source>
        <dbReference type="ARBA" id="ARBA00022777"/>
    </source>
</evidence>
<protein>
    <recommendedName>
        <fullName evidence="2">histidine kinase</fullName>
        <ecNumber evidence="2">2.7.13.3</ecNumber>
    </recommendedName>
</protein>
<feature type="transmembrane region" description="Helical" evidence="9">
    <location>
        <begin position="132"/>
        <end position="153"/>
    </location>
</feature>
<feature type="transmembrane region" description="Helical" evidence="9">
    <location>
        <begin position="232"/>
        <end position="254"/>
    </location>
</feature>
<feature type="transmembrane region" description="Helical" evidence="9">
    <location>
        <begin position="207"/>
        <end position="226"/>
    </location>
</feature>
<evidence type="ECO:0000256" key="9">
    <source>
        <dbReference type="SAM" id="Phobius"/>
    </source>
</evidence>
<dbReference type="GO" id="GO:0016301">
    <property type="term" value="F:kinase activity"/>
    <property type="evidence" value="ECO:0007669"/>
    <property type="project" value="UniProtKB-KW"/>
</dbReference>
<keyword evidence="6" id="KW-0067">ATP-binding</keyword>
<evidence type="ECO:0000256" key="1">
    <source>
        <dbReference type="ARBA" id="ARBA00000085"/>
    </source>
</evidence>
<evidence type="ECO:0000256" key="8">
    <source>
        <dbReference type="SAM" id="Coils"/>
    </source>
</evidence>
<dbReference type="Gene3D" id="3.30.565.10">
    <property type="entry name" value="Histidine kinase-like ATPase, C-terminal domain"/>
    <property type="match status" value="1"/>
</dbReference>
<comment type="caution">
    <text evidence="11">The sequence shown here is derived from an EMBL/GenBank/DDBJ whole genome shotgun (WGS) entry which is preliminary data.</text>
</comment>
<dbReference type="PANTHER" id="PTHR43065:SF46">
    <property type="entry name" value="C4-DICARBOXYLATE TRANSPORT SENSOR PROTEIN DCTB"/>
    <property type="match status" value="1"/>
</dbReference>
<dbReference type="PRINTS" id="PR00344">
    <property type="entry name" value="BCTRLSENSOR"/>
</dbReference>
<evidence type="ECO:0000313" key="11">
    <source>
        <dbReference type="EMBL" id="NRF71857.1"/>
    </source>
</evidence>
<dbReference type="Pfam" id="PF02518">
    <property type="entry name" value="HATPase_c"/>
    <property type="match status" value="1"/>
</dbReference>
<keyword evidence="3" id="KW-0808">Transferase</keyword>
<feature type="transmembrane region" description="Helical" evidence="9">
    <location>
        <begin position="165"/>
        <end position="186"/>
    </location>
</feature>
<feature type="coiled-coil region" evidence="8">
    <location>
        <begin position="256"/>
        <end position="283"/>
    </location>
</feature>
<dbReference type="PANTHER" id="PTHR43065">
    <property type="entry name" value="SENSOR HISTIDINE KINASE"/>
    <property type="match status" value="1"/>
</dbReference>
<dbReference type="RefSeq" id="WP_173133925.1">
    <property type="nucleotide sequence ID" value="NZ_JABRWJ010000014.1"/>
</dbReference>